<keyword evidence="1" id="KW-0175">Coiled coil</keyword>
<protein>
    <submittedName>
        <fullName evidence="3">YvrJ protein family protein</fullName>
    </submittedName>
</protein>
<sequence>MYDQLVSLISTVGFPIAVSIYLLIRFENKIDLLVKSIEDLREDISAVIKNQEKK</sequence>
<keyword evidence="2" id="KW-1133">Transmembrane helix</keyword>
<dbReference type="Proteomes" id="UP000093694">
    <property type="component" value="Unassembled WGS sequence"/>
</dbReference>
<evidence type="ECO:0000313" key="5">
    <source>
        <dbReference type="EMBL" id="OBR91367.1"/>
    </source>
</evidence>
<dbReference type="EMBL" id="LITQ01000050">
    <property type="protein sequence ID" value="OAA85393.1"/>
    <property type="molecule type" value="Genomic_DNA"/>
</dbReference>
<proteinExistence type="predicted"/>
<dbReference type="EMBL" id="LROR01000074">
    <property type="protein sequence ID" value="OBR91367.1"/>
    <property type="molecule type" value="Genomic_DNA"/>
</dbReference>
<dbReference type="Pfam" id="PF12841">
    <property type="entry name" value="YvrJ"/>
    <property type="match status" value="1"/>
</dbReference>
<keyword evidence="8" id="KW-1185">Reference proteome</keyword>
<evidence type="ECO:0000256" key="2">
    <source>
        <dbReference type="SAM" id="Phobius"/>
    </source>
</evidence>
<accession>A0A168MWD3</accession>
<dbReference type="RefSeq" id="WP_023162382.1">
    <property type="nucleotide sequence ID" value="NZ_LITQ01000012.1"/>
</dbReference>
<feature type="coiled-coil region" evidence="1">
    <location>
        <begin position="23"/>
        <end position="54"/>
    </location>
</feature>
<gene>
    <name evidence="6" type="ORF">CLCOS_10440</name>
    <name evidence="5" type="ORF">CLCOS_35160</name>
    <name evidence="3" type="ORF">WX73_03228</name>
    <name evidence="4" type="ORF">WX73_04307</name>
</gene>
<dbReference type="InterPro" id="IPR024419">
    <property type="entry name" value="YvrJ"/>
</dbReference>
<keyword evidence="2" id="KW-0472">Membrane</keyword>
<comment type="caution">
    <text evidence="3">The sequence shown here is derived from an EMBL/GenBank/DDBJ whole genome shotgun (WGS) entry which is preliminary data.</text>
</comment>
<evidence type="ECO:0000313" key="8">
    <source>
        <dbReference type="Proteomes" id="UP000093694"/>
    </source>
</evidence>
<keyword evidence="2" id="KW-0812">Transmembrane</keyword>
<dbReference type="PATRIC" id="fig|1705578.3.peg.3293"/>
<dbReference type="Proteomes" id="UP000077384">
    <property type="component" value="Unassembled WGS sequence"/>
</dbReference>
<evidence type="ECO:0000256" key="1">
    <source>
        <dbReference type="SAM" id="Coils"/>
    </source>
</evidence>
<evidence type="ECO:0000313" key="6">
    <source>
        <dbReference type="EMBL" id="OBR96331.1"/>
    </source>
</evidence>
<dbReference type="EMBL" id="LROR01000034">
    <property type="protein sequence ID" value="OBR96331.1"/>
    <property type="molecule type" value="Genomic_DNA"/>
</dbReference>
<dbReference type="AlphaFoldDB" id="A0A168MWD3"/>
<reference evidence="5 8" key="2">
    <citation type="journal article" date="2016" name="Front. Microbiol.">
        <title>Industrial Acetogenic Biocatalysts: A Comparative Metabolic and Genomic Analysis.</title>
        <authorList>
            <person name="Bengelsdorf F."/>
            <person name="Poehlein A."/>
            <person name="Sonja S."/>
            <person name="Erz C."/>
            <person name="Hummel T."/>
            <person name="Hoffmeister S."/>
            <person name="Daniel R."/>
            <person name="Durre P."/>
        </authorList>
    </citation>
    <scope>NUCLEOTIDE SEQUENCE [LARGE SCALE GENOMIC DNA]</scope>
    <source>
        <strain evidence="5 8">PTA-10522</strain>
    </source>
</reference>
<dbReference type="EMBL" id="LITQ01000012">
    <property type="protein sequence ID" value="OAA93542.1"/>
    <property type="molecule type" value="Genomic_DNA"/>
</dbReference>
<evidence type="ECO:0000313" key="7">
    <source>
        <dbReference type="Proteomes" id="UP000077384"/>
    </source>
</evidence>
<organism evidence="3 7">
    <name type="scientific">Clostridium coskatii</name>
    <dbReference type="NCBI Taxonomy" id="1705578"/>
    <lineage>
        <taxon>Bacteria</taxon>
        <taxon>Bacillati</taxon>
        <taxon>Bacillota</taxon>
        <taxon>Clostridia</taxon>
        <taxon>Eubacteriales</taxon>
        <taxon>Clostridiaceae</taxon>
        <taxon>Clostridium</taxon>
    </lineage>
</organism>
<feature type="transmembrane region" description="Helical" evidence="2">
    <location>
        <begin position="6"/>
        <end position="24"/>
    </location>
</feature>
<evidence type="ECO:0000313" key="4">
    <source>
        <dbReference type="EMBL" id="OAA93542.1"/>
    </source>
</evidence>
<evidence type="ECO:0000313" key="3">
    <source>
        <dbReference type="EMBL" id="OAA85393.1"/>
    </source>
</evidence>
<name>A0A168MWD3_9CLOT</name>
<reference evidence="3 7" key="1">
    <citation type="journal article" date="2015" name="Biotechnol. Bioeng.">
        <title>Genome sequence and phenotypic characterization of Caulobacter segnis.</title>
        <authorList>
            <person name="Patel S."/>
            <person name="Fletcher B."/>
            <person name="Scott D.C."/>
            <person name="Ely B."/>
        </authorList>
    </citation>
    <scope>NUCLEOTIDE SEQUENCE [LARGE SCALE GENOMIC DNA]</scope>
    <source>
        <strain evidence="3 7">PS02</strain>
    </source>
</reference>